<evidence type="ECO:0000256" key="1">
    <source>
        <dbReference type="ARBA" id="ARBA00004141"/>
    </source>
</evidence>
<evidence type="ECO:0000256" key="5">
    <source>
        <dbReference type="SAM" id="Phobius"/>
    </source>
</evidence>
<keyword evidence="4 5" id="KW-0472">Membrane</keyword>
<name>A0A7M5VG62_9CNID</name>
<proteinExistence type="predicted"/>
<dbReference type="OrthoDB" id="6022223at2759"/>
<keyword evidence="2 5" id="KW-0812">Transmembrane</keyword>
<accession>A0A7M5VG62</accession>
<dbReference type="PANTHER" id="PTHR23510">
    <property type="entry name" value="INNER MEMBRANE TRANSPORT PROTEIN YAJR"/>
    <property type="match status" value="1"/>
</dbReference>
<evidence type="ECO:0008006" key="8">
    <source>
        <dbReference type="Google" id="ProtNLM"/>
    </source>
</evidence>
<comment type="subcellular location">
    <subcellularLocation>
        <location evidence="1">Membrane</location>
        <topology evidence="1">Multi-pass membrane protein</topology>
    </subcellularLocation>
</comment>
<dbReference type="CDD" id="cd06174">
    <property type="entry name" value="MFS"/>
    <property type="match status" value="1"/>
</dbReference>
<evidence type="ECO:0000256" key="4">
    <source>
        <dbReference type="ARBA" id="ARBA00023136"/>
    </source>
</evidence>
<dbReference type="Gene3D" id="1.20.1250.20">
    <property type="entry name" value="MFS general substrate transporter like domains"/>
    <property type="match status" value="1"/>
</dbReference>
<feature type="transmembrane region" description="Helical" evidence="5">
    <location>
        <begin position="228"/>
        <end position="250"/>
    </location>
</feature>
<dbReference type="AlphaFoldDB" id="A0A7M5VG62"/>
<dbReference type="InterPro" id="IPR036259">
    <property type="entry name" value="MFS_trans_sf"/>
</dbReference>
<dbReference type="Pfam" id="PF07690">
    <property type="entry name" value="MFS_1"/>
    <property type="match status" value="1"/>
</dbReference>
<dbReference type="Proteomes" id="UP000594262">
    <property type="component" value="Unplaced"/>
</dbReference>
<feature type="transmembrane region" description="Helical" evidence="5">
    <location>
        <begin position="82"/>
        <end position="100"/>
    </location>
</feature>
<dbReference type="InterPro" id="IPR051068">
    <property type="entry name" value="MFS_Domain-Containing_Protein"/>
</dbReference>
<evidence type="ECO:0000313" key="6">
    <source>
        <dbReference type="EnsemblMetazoa" id="CLYHEMP010437.1"/>
    </source>
</evidence>
<feature type="transmembrane region" description="Helical" evidence="5">
    <location>
        <begin position="20"/>
        <end position="40"/>
    </location>
</feature>
<feature type="transmembrane region" description="Helical" evidence="5">
    <location>
        <begin position="300"/>
        <end position="321"/>
    </location>
</feature>
<organism evidence="6 7">
    <name type="scientific">Clytia hemisphaerica</name>
    <dbReference type="NCBI Taxonomy" id="252671"/>
    <lineage>
        <taxon>Eukaryota</taxon>
        <taxon>Metazoa</taxon>
        <taxon>Cnidaria</taxon>
        <taxon>Hydrozoa</taxon>
        <taxon>Hydroidolina</taxon>
        <taxon>Leptothecata</taxon>
        <taxon>Obeliida</taxon>
        <taxon>Clytiidae</taxon>
        <taxon>Clytia</taxon>
    </lineage>
</organism>
<evidence type="ECO:0000256" key="2">
    <source>
        <dbReference type="ARBA" id="ARBA00022692"/>
    </source>
</evidence>
<keyword evidence="7" id="KW-1185">Reference proteome</keyword>
<dbReference type="InterPro" id="IPR011701">
    <property type="entry name" value="MFS"/>
</dbReference>
<feature type="transmembrane region" description="Helical" evidence="5">
    <location>
        <begin position="396"/>
        <end position="417"/>
    </location>
</feature>
<evidence type="ECO:0000313" key="7">
    <source>
        <dbReference type="Proteomes" id="UP000594262"/>
    </source>
</evidence>
<feature type="transmembrane region" description="Helical" evidence="5">
    <location>
        <begin position="270"/>
        <end position="293"/>
    </location>
</feature>
<reference evidence="6" key="1">
    <citation type="submission" date="2021-01" db="UniProtKB">
        <authorList>
            <consortium name="EnsemblMetazoa"/>
        </authorList>
    </citation>
    <scope>IDENTIFICATION</scope>
</reference>
<dbReference type="EnsemblMetazoa" id="CLYHEMT010437.1">
    <property type="protein sequence ID" value="CLYHEMP010437.1"/>
    <property type="gene ID" value="CLYHEMG010437"/>
</dbReference>
<feature type="transmembrane region" description="Helical" evidence="5">
    <location>
        <begin position="52"/>
        <end position="70"/>
    </location>
</feature>
<feature type="transmembrane region" description="Helical" evidence="5">
    <location>
        <begin position="181"/>
        <end position="202"/>
    </location>
</feature>
<evidence type="ECO:0000256" key="3">
    <source>
        <dbReference type="ARBA" id="ARBA00022989"/>
    </source>
</evidence>
<sequence>MEQADADWLKKRHSTSWICIVYAFAIGMEYSCISTSLLYYLKEDLKLENPKLWYSVIMSLSAASASINAVISGKLFDKTRRLKLFMLIFTMVTLVGNLLYTLQISVWFLAVGRFLCGLCDAAQPVISGEFSRLFKGQELTKKLSQYQALYAVGFVMGPACPVLFGKINIQITEWLVLNQNNFVSIFMALVMLGMIPAITVGVHDLGKKEDICNREPEHSMNNFTAKDIVMNFDLILLIISSALVNAIASIVELNINLMASDWYQWSLDRLSITTFVCVFVYIVFMLTVAYKIIDTHLKLIFLLVFLLHAMCVLILMLPKLYPIYNIYWQEIQMVVSILLNSVTGLTIAVLARALLFQMVPPDHASFSDGFRSTVTRVFSVLAFFAASWIYENTIYVSPVIAFVMISTFFILVSRRIYRPCT</sequence>
<protein>
    <recommendedName>
        <fullName evidence="8">Major facilitator superfamily (MFS) profile domain-containing protein</fullName>
    </recommendedName>
</protein>
<dbReference type="SUPFAM" id="SSF103473">
    <property type="entry name" value="MFS general substrate transporter"/>
    <property type="match status" value="1"/>
</dbReference>
<dbReference type="PANTHER" id="PTHR23510:SF16">
    <property type="entry name" value="MAJOR FACILITATOR SUPERFAMILY (MFS) PROFILE DOMAIN-CONTAINING PROTEIN"/>
    <property type="match status" value="1"/>
</dbReference>
<keyword evidence="3 5" id="KW-1133">Transmembrane helix</keyword>
<feature type="transmembrane region" description="Helical" evidence="5">
    <location>
        <begin position="333"/>
        <end position="354"/>
    </location>
</feature>
<dbReference type="GO" id="GO:0022857">
    <property type="term" value="F:transmembrane transporter activity"/>
    <property type="evidence" value="ECO:0007669"/>
    <property type="project" value="InterPro"/>
</dbReference>
<dbReference type="GO" id="GO:0016020">
    <property type="term" value="C:membrane"/>
    <property type="evidence" value="ECO:0007669"/>
    <property type="project" value="UniProtKB-SubCell"/>
</dbReference>
<feature type="transmembrane region" description="Helical" evidence="5">
    <location>
        <begin position="148"/>
        <end position="169"/>
    </location>
</feature>